<evidence type="ECO:0000313" key="2">
    <source>
        <dbReference type="Proteomes" id="UP000053201"/>
    </source>
</evidence>
<dbReference type="GeneID" id="27692484"/>
<evidence type="ECO:0000313" key="1">
    <source>
        <dbReference type="EMBL" id="KNC98538.1"/>
    </source>
</evidence>
<proteinExistence type="predicted"/>
<keyword evidence="2" id="KW-1185">Reference proteome</keyword>
<name>A0A0L0HCS6_SPIPD</name>
<dbReference type="Proteomes" id="UP000053201">
    <property type="component" value="Unassembled WGS sequence"/>
</dbReference>
<dbReference type="InParanoid" id="A0A0L0HCS6"/>
<dbReference type="AlphaFoldDB" id="A0A0L0HCS6"/>
<sequence length="122" mass="14139">MDRVAGSVKVWIPGSLNDVFPSRGFPSDISRHLIDQDRIANLDRDLEWFYRRLPYCQKQEAIKDCTVFSNRQESHVAFGNSSRWNNAKLLRRALVEEQLMKRLPSAVLIACELPVKLDCLHQ</sequence>
<gene>
    <name evidence="1" type="ORF">SPPG_09359</name>
</gene>
<organism evidence="1 2">
    <name type="scientific">Spizellomyces punctatus (strain DAOM BR117)</name>
    <dbReference type="NCBI Taxonomy" id="645134"/>
    <lineage>
        <taxon>Eukaryota</taxon>
        <taxon>Fungi</taxon>
        <taxon>Fungi incertae sedis</taxon>
        <taxon>Chytridiomycota</taxon>
        <taxon>Chytridiomycota incertae sedis</taxon>
        <taxon>Chytridiomycetes</taxon>
        <taxon>Spizellomycetales</taxon>
        <taxon>Spizellomycetaceae</taxon>
        <taxon>Spizellomyces</taxon>
    </lineage>
</organism>
<dbReference type="VEuPathDB" id="FungiDB:SPPG_09359"/>
<reference evidence="1 2" key="1">
    <citation type="submission" date="2009-08" db="EMBL/GenBank/DDBJ databases">
        <title>The Genome Sequence of Spizellomyces punctatus strain DAOM BR117.</title>
        <authorList>
            <consortium name="The Broad Institute Genome Sequencing Platform"/>
            <person name="Russ C."/>
            <person name="Cuomo C."/>
            <person name="Shea T."/>
            <person name="Young S.K."/>
            <person name="Zeng Q."/>
            <person name="Koehrsen M."/>
            <person name="Haas B."/>
            <person name="Borodovsky M."/>
            <person name="Guigo R."/>
            <person name="Alvarado L."/>
            <person name="Berlin A."/>
            <person name="Bochicchio J."/>
            <person name="Borenstein D."/>
            <person name="Chapman S."/>
            <person name="Chen Z."/>
            <person name="Engels R."/>
            <person name="Freedman E."/>
            <person name="Gellesch M."/>
            <person name="Goldberg J."/>
            <person name="Griggs A."/>
            <person name="Gujja S."/>
            <person name="Heiman D."/>
            <person name="Hepburn T."/>
            <person name="Howarth C."/>
            <person name="Jen D."/>
            <person name="Larson L."/>
            <person name="Lewis B."/>
            <person name="Mehta T."/>
            <person name="Park D."/>
            <person name="Pearson M."/>
            <person name="Roberts A."/>
            <person name="Saif S."/>
            <person name="Shenoy N."/>
            <person name="Sisk P."/>
            <person name="Stolte C."/>
            <person name="Sykes S."/>
            <person name="Thomson T."/>
            <person name="Walk T."/>
            <person name="White J."/>
            <person name="Yandava C."/>
            <person name="Burger G."/>
            <person name="Gray M.W."/>
            <person name="Holland P.W.H."/>
            <person name="King N."/>
            <person name="Lang F.B.F."/>
            <person name="Roger A.J."/>
            <person name="Ruiz-Trillo I."/>
            <person name="Lander E."/>
            <person name="Nusbaum C."/>
        </authorList>
    </citation>
    <scope>NUCLEOTIDE SEQUENCE [LARGE SCALE GENOMIC DNA]</scope>
    <source>
        <strain evidence="1 2">DAOM BR117</strain>
    </source>
</reference>
<protein>
    <submittedName>
        <fullName evidence="1">Uncharacterized protein</fullName>
    </submittedName>
</protein>
<accession>A0A0L0HCS6</accession>
<dbReference type="RefSeq" id="XP_016606578.1">
    <property type="nucleotide sequence ID" value="XM_016757518.1"/>
</dbReference>
<dbReference type="EMBL" id="KQ257460">
    <property type="protein sequence ID" value="KNC98538.1"/>
    <property type="molecule type" value="Genomic_DNA"/>
</dbReference>